<keyword evidence="8" id="KW-1185">Reference proteome</keyword>
<evidence type="ECO:0000256" key="2">
    <source>
        <dbReference type="ARBA" id="ARBA00010565"/>
    </source>
</evidence>
<dbReference type="InterPro" id="IPR036224">
    <property type="entry name" value="GINS_bundle-like_dom_sf"/>
</dbReference>
<dbReference type="SUPFAM" id="SSF158573">
    <property type="entry name" value="GINS helical bundle-like"/>
    <property type="match status" value="1"/>
</dbReference>
<evidence type="ECO:0000256" key="5">
    <source>
        <dbReference type="SAM" id="MobiDB-lite"/>
    </source>
</evidence>
<evidence type="ECO:0000259" key="6">
    <source>
        <dbReference type="Pfam" id="PF05916"/>
    </source>
</evidence>
<evidence type="ECO:0000256" key="1">
    <source>
        <dbReference type="ARBA" id="ARBA00004123"/>
    </source>
</evidence>
<name>A0A9W5T8I0_BABOV</name>
<comment type="caution">
    <text evidence="7">The sequence shown here is derived from an EMBL/GenBank/DDBJ whole genome shotgun (WGS) entry which is preliminary data.</text>
</comment>
<evidence type="ECO:0000256" key="4">
    <source>
        <dbReference type="ARBA" id="ARBA00023242"/>
    </source>
</evidence>
<feature type="domain" description="GINS subunit" evidence="6">
    <location>
        <begin position="328"/>
        <end position="439"/>
    </location>
</feature>
<dbReference type="InterPro" id="IPR021151">
    <property type="entry name" value="GINS_A"/>
</dbReference>
<feature type="compositionally biased region" description="Low complexity" evidence="5">
    <location>
        <begin position="68"/>
        <end position="78"/>
    </location>
</feature>
<dbReference type="EMBL" id="BLIY01000001">
    <property type="protein sequence ID" value="GFE52701.1"/>
    <property type="molecule type" value="Genomic_DNA"/>
</dbReference>
<protein>
    <recommendedName>
        <fullName evidence="6">GINS subunit domain-containing protein</fullName>
    </recommendedName>
</protein>
<gene>
    <name evidence="7" type="ORF">BaOVIS_001050</name>
</gene>
<keyword evidence="3" id="KW-0235">DNA replication</keyword>
<sequence length="474" mass="55136">MFDRDKSQSSSFDFFKKRKRNTKGSNGDTNGHPDHTTASRTTSTAESQHHTKRGTFRSILTDETRRNSQSQTQTQDSTPGDEYYIPNMPQIDYEMCKAFNYVVWARDQMVFGNEEILVQPELEEEFLHRLESLRQTMRSEPRDDSSSVRIMESILEFMIDVDVAYRFLGSNANPFCRLSQIYVNGFIFLRPVNLATFNFTEPKDEAVVTIQRNRITGHVFAHHQLLAHFFRQCEYLPSKYSGGYIPKNVPINNDYVPNLVTKVLLQRAKRQPVVVKAIVDVPGMDLSVYEGYVFEDLKTGEKTWLPIYVVERLSHFGFVSVDLPVYLTRSALRELRDREEQGQILEKLPNDYFFEIAHLFTRCHLFERVNVPHLSNRNHVYGYISKVAGLIEDIKYQRIKKIRQALEKLPLHESIISIDNLQYSETFYINQYLPAYCEMQDNISRSDLQPNIQIGNFVGDLENNLIDALKVPLL</sequence>
<proteinExistence type="inferred from homology"/>
<dbReference type="GO" id="GO:0000727">
    <property type="term" value="P:double-strand break repair via break-induced replication"/>
    <property type="evidence" value="ECO:0007669"/>
    <property type="project" value="TreeGrafter"/>
</dbReference>
<evidence type="ECO:0000256" key="3">
    <source>
        <dbReference type="ARBA" id="ARBA00022705"/>
    </source>
</evidence>
<dbReference type="PANTHER" id="PTHR12772">
    <property type="entry name" value="DNA REPLICATION COMPLEX GINS PROTEIN PSF2"/>
    <property type="match status" value="1"/>
</dbReference>
<dbReference type="CDD" id="cd11712">
    <property type="entry name" value="GINS_A_psf2"/>
    <property type="match status" value="1"/>
</dbReference>
<comment type="subcellular location">
    <subcellularLocation>
        <location evidence="1">Nucleus</location>
    </subcellularLocation>
</comment>
<dbReference type="Proteomes" id="UP001057455">
    <property type="component" value="Unassembled WGS sequence"/>
</dbReference>
<dbReference type="GO" id="GO:0006260">
    <property type="term" value="P:DNA replication"/>
    <property type="evidence" value="ECO:0007669"/>
    <property type="project" value="UniProtKB-KW"/>
</dbReference>
<dbReference type="InterPro" id="IPR007257">
    <property type="entry name" value="GINS_Psf2"/>
</dbReference>
<dbReference type="Pfam" id="PF05916">
    <property type="entry name" value="Sld5"/>
    <property type="match status" value="1"/>
</dbReference>
<dbReference type="PANTHER" id="PTHR12772:SF0">
    <property type="entry name" value="DNA REPLICATION COMPLEX GINS PROTEIN PSF2"/>
    <property type="match status" value="1"/>
</dbReference>
<comment type="similarity">
    <text evidence="2">Belongs to the GINS2/PSF2 family.</text>
</comment>
<keyword evidence="4" id="KW-0539">Nucleus</keyword>
<dbReference type="AlphaFoldDB" id="A0A9W5T8I0"/>
<dbReference type="OrthoDB" id="1938138at2759"/>
<evidence type="ECO:0000313" key="7">
    <source>
        <dbReference type="EMBL" id="GFE52701.1"/>
    </source>
</evidence>
<accession>A0A9W5T8I0</accession>
<reference evidence="7" key="1">
    <citation type="submission" date="2019-12" db="EMBL/GenBank/DDBJ databases">
        <title>Genome sequence of Babesia ovis.</title>
        <authorList>
            <person name="Yamagishi J."/>
            <person name="Sevinc F."/>
            <person name="Xuan X."/>
        </authorList>
    </citation>
    <scope>NUCLEOTIDE SEQUENCE</scope>
    <source>
        <strain evidence="7">Selcuk</strain>
    </source>
</reference>
<feature type="region of interest" description="Disordered" evidence="5">
    <location>
        <begin position="1"/>
        <end position="85"/>
    </location>
</feature>
<dbReference type="Gene3D" id="1.20.58.1020">
    <property type="match status" value="1"/>
</dbReference>
<evidence type="ECO:0000313" key="8">
    <source>
        <dbReference type="Proteomes" id="UP001057455"/>
    </source>
</evidence>
<dbReference type="GO" id="GO:0000811">
    <property type="term" value="C:GINS complex"/>
    <property type="evidence" value="ECO:0007669"/>
    <property type="project" value="TreeGrafter"/>
</dbReference>
<organism evidence="7 8">
    <name type="scientific">Babesia ovis</name>
    <dbReference type="NCBI Taxonomy" id="5869"/>
    <lineage>
        <taxon>Eukaryota</taxon>
        <taxon>Sar</taxon>
        <taxon>Alveolata</taxon>
        <taxon>Apicomplexa</taxon>
        <taxon>Aconoidasida</taxon>
        <taxon>Piroplasmida</taxon>
        <taxon>Babesiidae</taxon>
        <taxon>Babesia</taxon>
    </lineage>
</organism>